<dbReference type="PROSITE" id="PS50801">
    <property type="entry name" value="STAS"/>
    <property type="match status" value="1"/>
</dbReference>
<dbReference type="PANTHER" id="PTHR43310">
    <property type="entry name" value="SULFATE TRANSPORTER YBAR-RELATED"/>
    <property type="match status" value="1"/>
</dbReference>
<keyword evidence="4 5" id="KW-0472">Membrane</keyword>
<dbReference type="CDD" id="cd07042">
    <property type="entry name" value="STAS_SulP_like_sulfate_transporter"/>
    <property type="match status" value="1"/>
</dbReference>
<keyword evidence="8" id="KW-1185">Reference proteome</keyword>
<proteinExistence type="predicted"/>
<comment type="subcellular location">
    <subcellularLocation>
        <location evidence="1">Membrane</location>
        <topology evidence="1">Multi-pass membrane protein</topology>
    </subcellularLocation>
</comment>
<feature type="transmembrane region" description="Helical" evidence="5">
    <location>
        <begin position="238"/>
        <end position="259"/>
    </location>
</feature>
<reference evidence="7" key="1">
    <citation type="journal article" date="2022" name="Arch. Microbiol.">
        <title>Pseudodesulfovibrio sediminis sp. nov., a mesophilic and neutrophilic sulfate-reducing bacterium isolated from sediment of a brackish lake.</title>
        <authorList>
            <person name="Takahashi A."/>
            <person name="Kojima H."/>
            <person name="Watanabe M."/>
            <person name="Fukui M."/>
        </authorList>
    </citation>
    <scope>NUCLEOTIDE SEQUENCE</scope>
    <source>
        <strain evidence="7">SF6</strain>
    </source>
</reference>
<dbReference type="EMBL" id="AP024485">
    <property type="protein sequence ID" value="BCS89240.1"/>
    <property type="molecule type" value="Genomic_DNA"/>
</dbReference>
<evidence type="ECO:0000256" key="5">
    <source>
        <dbReference type="SAM" id="Phobius"/>
    </source>
</evidence>
<sequence length="535" mass="57910">MESNPVLVSNSKGSVQADIFSGLTVALALVPEAVAFSFVAGVSPMVGLYGAFMMCLITAVLGGRPGMISGATGAMAVVMVNLVLEGNALGGAGSHAGLQYLFFTLLLVGVFQALAGIFRLGKFIRMVPRSVMMGFVNGLAIVIFLSQLKMFQAAEGVWLQGEPLWIMAGLVALTMCILLAVPKIHKKWPGALIAIISVSLLVLFARIDTATVLSFIQSKGGTGIVSGLPTFAFPRVPLTWGTLVFITPYALILAAVGLIESLMTLTLIDELTDTHGSGNRECMAQGLGNFVNGLFGGMGGCAMIGQSIINITSGGRGRLSGIVAAGALLFFILFTSRYIEQVPIAALVGVMFIVVIKTFAWSTFNIMNKIPKWDVIVIVLVTFLTVKYDLAIAVVAGVIISALIFAWNNALRIRARKMVDEHGIKHYQIYGPLFFASTALFLEKFDAQNDPQEVVIDFEESRIMDQSAIEAINKLAETYERSGKSIHLWHLSKDCVRLIRKAEKICVVNILEDPDYFVSIDDFRQYRENLEFEAL</sequence>
<keyword evidence="3 5" id="KW-1133">Transmembrane helix</keyword>
<evidence type="ECO:0000313" key="8">
    <source>
        <dbReference type="Proteomes" id="UP001053296"/>
    </source>
</evidence>
<gene>
    <name evidence="7" type="ORF">PSDVSF_24820</name>
</gene>
<dbReference type="InterPro" id="IPR036513">
    <property type="entry name" value="STAS_dom_sf"/>
</dbReference>
<dbReference type="SUPFAM" id="SSF52091">
    <property type="entry name" value="SpoIIaa-like"/>
    <property type="match status" value="1"/>
</dbReference>
<evidence type="ECO:0000256" key="4">
    <source>
        <dbReference type="ARBA" id="ARBA00023136"/>
    </source>
</evidence>
<evidence type="ECO:0000256" key="2">
    <source>
        <dbReference type="ARBA" id="ARBA00022692"/>
    </source>
</evidence>
<feature type="transmembrane region" description="Helical" evidence="5">
    <location>
        <begin position="290"/>
        <end position="311"/>
    </location>
</feature>
<protein>
    <submittedName>
        <fullName evidence="7">Sodium-independent anion transporter</fullName>
    </submittedName>
</protein>
<feature type="transmembrane region" description="Helical" evidence="5">
    <location>
        <begin position="342"/>
        <end position="364"/>
    </location>
</feature>
<evidence type="ECO:0000313" key="7">
    <source>
        <dbReference type="EMBL" id="BCS89240.1"/>
    </source>
</evidence>
<dbReference type="RefSeq" id="WP_229591221.1">
    <property type="nucleotide sequence ID" value="NZ_AP024485.1"/>
</dbReference>
<feature type="transmembrane region" description="Helical" evidence="5">
    <location>
        <begin position="188"/>
        <end position="207"/>
    </location>
</feature>
<feature type="transmembrane region" description="Helical" evidence="5">
    <location>
        <begin position="33"/>
        <end position="60"/>
    </location>
</feature>
<evidence type="ECO:0000256" key="3">
    <source>
        <dbReference type="ARBA" id="ARBA00022989"/>
    </source>
</evidence>
<dbReference type="Pfam" id="PF01740">
    <property type="entry name" value="STAS"/>
    <property type="match status" value="1"/>
</dbReference>
<evidence type="ECO:0000256" key="1">
    <source>
        <dbReference type="ARBA" id="ARBA00004141"/>
    </source>
</evidence>
<dbReference type="InterPro" id="IPR052706">
    <property type="entry name" value="Membrane-Transporter-like"/>
</dbReference>
<dbReference type="Gene3D" id="3.30.750.24">
    <property type="entry name" value="STAS domain"/>
    <property type="match status" value="1"/>
</dbReference>
<dbReference type="Pfam" id="PF00916">
    <property type="entry name" value="Sulfate_transp"/>
    <property type="match status" value="1"/>
</dbReference>
<evidence type="ECO:0000259" key="6">
    <source>
        <dbReference type="PROSITE" id="PS50801"/>
    </source>
</evidence>
<keyword evidence="2 5" id="KW-0812">Transmembrane</keyword>
<feature type="transmembrane region" description="Helical" evidence="5">
    <location>
        <begin position="130"/>
        <end position="151"/>
    </location>
</feature>
<dbReference type="InterPro" id="IPR011547">
    <property type="entry name" value="SLC26A/SulP_dom"/>
</dbReference>
<organism evidence="7 8">
    <name type="scientific">Pseudodesulfovibrio sediminis</name>
    <dbReference type="NCBI Taxonomy" id="2810563"/>
    <lineage>
        <taxon>Bacteria</taxon>
        <taxon>Pseudomonadati</taxon>
        <taxon>Thermodesulfobacteriota</taxon>
        <taxon>Desulfovibrionia</taxon>
        <taxon>Desulfovibrionales</taxon>
        <taxon>Desulfovibrionaceae</taxon>
    </lineage>
</organism>
<feature type="transmembrane region" description="Helical" evidence="5">
    <location>
        <begin position="317"/>
        <end position="335"/>
    </location>
</feature>
<dbReference type="Proteomes" id="UP001053296">
    <property type="component" value="Chromosome"/>
</dbReference>
<feature type="domain" description="STAS" evidence="6">
    <location>
        <begin position="414"/>
        <end position="527"/>
    </location>
</feature>
<feature type="transmembrane region" description="Helical" evidence="5">
    <location>
        <begin position="163"/>
        <end position="181"/>
    </location>
</feature>
<name>A0ABM7P8D5_9BACT</name>
<dbReference type="InterPro" id="IPR002645">
    <property type="entry name" value="STAS_dom"/>
</dbReference>
<accession>A0ABM7P8D5</accession>
<feature type="transmembrane region" description="Helical" evidence="5">
    <location>
        <begin position="96"/>
        <end position="118"/>
    </location>
</feature>
<dbReference type="PANTHER" id="PTHR43310:SF1">
    <property type="entry name" value="SULFATE TRANSPORTER YBAR-RELATED"/>
    <property type="match status" value="1"/>
</dbReference>
<feature type="transmembrane region" description="Helical" evidence="5">
    <location>
        <begin position="376"/>
        <end position="407"/>
    </location>
</feature>